<dbReference type="AlphaFoldDB" id="A0A2U2PEE1"/>
<keyword evidence="1" id="KW-0812">Transmembrane</keyword>
<comment type="caution">
    <text evidence="2">The sequence shown here is derived from an EMBL/GenBank/DDBJ whole genome shotgun (WGS) entry which is preliminary data.</text>
</comment>
<dbReference type="GO" id="GO:0046521">
    <property type="term" value="P:sphingoid catabolic process"/>
    <property type="evidence" value="ECO:0007669"/>
    <property type="project" value="TreeGrafter"/>
</dbReference>
<dbReference type="GO" id="GO:0016020">
    <property type="term" value="C:membrane"/>
    <property type="evidence" value="ECO:0007669"/>
    <property type="project" value="GOC"/>
</dbReference>
<feature type="transmembrane region" description="Helical" evidence="1">
    <location>
        <begin position="119"/>
        <end position="137"/>
    </location>
</feature>
<feature type="transmembrane region" description="Helical" evidence="1">
    <location>
        <begin position="33"/>
        <end position="55"/>
    </location>
</feature>
<gene>
    <name evidence="2" type="ORF">DDR33_16375</name>
</gene>
<proteinExistence type="predicted"/>
<dbReference type="RefSeq" id="WP_109416936.1">
    <property type="nucleotide sequence ID" value="NZ_QEAS01000013.1"/>
</dbReference>
<feature type="transmembrane region" description="Helical" evidence="1">
    <location>
        <begin position="61"/>
        <end position="83"/>
    </location>
</feature>
<dbReference type="Proteomes" id="UP000245647">
    <property type="component" value="Unassembled WGS sequence"/>
</dbReference>
<protein>
    <recommendedName>
        <fullName evidence="4">DUF962 domain-containing protein</fullName>
    </recommendedName>
</protein>
<dbReference type="EMBL" id="QEAS01000013">
    <property type="protein sequence ID" value="PWG79692.1"/>
    <property type="molecule type" value="Genomic_DNA"/>
</dbReference>
<dbReference type="PANTHER" id="PTHR28026:SF9">
    <property type="entry name" value="2-HYDROXY-PALMITIC ACID DIOXYGENASE MPO1"/>
    <property type="match status" value="1"/>
</dbReference>
<accession>A0A2U2PEE1</accession>
<keyword evidence="1" id="KW-0472">Membrane</keyword>
<evidence type="ECO:0000313" key="2">
    <source>
        <dbReference type="EMBL" id="PWG79692.1"/>
    </source>
</evidence>
<name>A0A2U2PEE1_9SPHI</name>
<dbReference type="PANTHER" id="PTHR28026">
    <property type="entry name" value="DUF962 DOMAIN PROTEIN (AFU_ORTHOLOGUE AFUA_8G05310)"/>
    <property type="match status" value="1"/>
</dbReference>
<sequence>MPPKDKRNQPETKSFDLLTSQFSLLHSNPSNRLIHYISIPVVTFGLLGVIWAIPFPHVDLLGAYNGFVNWASFIIAFCIYYYYRLSAVTSYMVLLMVFAFSAGIVGLEKLHNQQGWPEMWLVCLVLFISGVVAQIAGHRAEPKRPSFSESLRSVLIGPMWLFDQLLSKAKRS</sequence>
<organism evidence="2 3">
    <name type="scientific">Pararcticibacter amylolyticus</name>
    <dbReference type="NCBI Taxonomy" id="2173175"/>
    <lineage>
        <taxon>Bacteria</taxon>
        <taxon>Pseudomonadati</taxon>
        <taxon>Bacteroidota</taxon>
        <taxon>Sphingobacteriia</taxon>
        <taxon>Sphingobacteriales</taxon>
        <taxon>Sphingobacteriaceae</taxon>
        <taxon>Pararcticibacter</taxon>
    </lineage>
</organism>
<evidence type="ECO:0008006" key="4">
    <source>
        <dbReference type="Google" id="ProtNLM"/>
    </source>
</evidence>
<evidence type="ECO:0000256" key="1">
    <source>
        <dbReference type="SAM" id="Phobius"/>
    </source>
</evidence>
<dbReference type="Pfam" id="PF06127">
    <property type="entry name" value="Mpo1-like"/>
    <property type="match status" value="1"/>
</dbReference>
<reference evidence="2 3" key="1">
    <citation type="submission" date="2018-04" db="EMBL/GenBank/DDBJ databases">
        <title>Pedobacter chongqingensis sp. nov., isolated from a rottenly hemp rope.</title>
        <authorList>
            <person name="Cai Y."/>
        </authorList>
    </citation>
    <scope>NUCLEOTIDE SEQUENCE [LARGE SCALE GENOMIC DNA]</scope>
    <source>
        <strain evidence="2 3">FJ4-8</strain>
    </source>
</reference>
<keyword evidence="3" id="KW-1185">Reference proteome</keyword>
<dbReference type="OrthoDB" id="5515308at2"/>
<evidence type="ECO:0000313" key="3">
    <source>
        <dbReference type="Proteomes" id="UP000245647"/>
    </source>
</evidence>
<keyword evidence="1" id="KW-1133">Transmembrane helix</keyword>
<dbReference type="InterPro" id="IPR009305">
    <property type="entry name" value="Mpo1-like"/>
</dbReference>
<feature type="transmembrane region" description="Helical" evidence="1">
    <location>
        <begin position="90"/>
        <end position="107"/>
    </location>
</feature>